<dbReference type="InterPro" id="IPR055398">
    <property type="entry name" value="Rossmann-like_BshC"/>
</dbReference>
<evidence type="ECO:0000259" key="3">
    <source>
        <dbReference type="Pfam" id="PF10079"/>
    </source>
</evidence>
<dbReference type="InterPro" id="IPR055399">
    <property type="entry name" value="CC_BshC"/>
</dbReference>
<dbReference type="EC" id="6.-.-.-" evidence="2"/>
<dbReference type="AlphaFoldDB" id="A0A0D7X0G0"/>
<organism evidence="5 6">
    <name type="scientific">Paenibacillus terrae</name>
    <dbReference type="NCBI Taxonomy" id="159743"/>
    <lineage>
        <taxon>Bacteria</taxon>
        <taxon>Bacillati</taxon>
        <taxon>Bacillota</taxon>
        <taxon>Bacilli</taxon>
        <taxon>Bacillales</taxon>
        <taxon>Paenibacillaceae</taxon>
        <taxon>Paenibacillus</taxon>
    </lineage>
</organism>
<dbReference type="RefSeq" id="WP_044648185.1">
    <property type="nucleotide sequence ID" value="NZ_JTHP01000056.1"/>
</dbReference>
<name>A0A0D7X0G0_9BACL</name>
<accession>A0A0D7X0G0</accession>
<evidence type="ECO:0000313" key="5">
    <source>
        <dbReference type="EMBL" id="KJD43487.1"/>
    </source>
</evidence>
<gene>
    <name evidence="2" type="primary">bshC</name>
    <name evidence="5" type="ORF">QD47_22275</name>
</gene>
<feature type="domain" description="Bacillithiol biosynthesis BshC C-terminal coiled-coil" evidence="4">
    <location>
        <begin position="385"/>
        <end position="542"/>
    </location>
</feature>
<dbReference type="OrthoDB" id="9765151at2"/>
<dbReference type="PATRIC" id="fig|159743.3.peg.4953"/>
<dbReference type="EMBL" id="JTHP01000056">
    <property type="protein sequence ID" value="KJD43487.1"/>
    <property type="molecule type" value="Genomic_DNA"/>
</dbReference>
<dbReference type="InterPro" id="IPR011199">
    <property type="entry name" value="Bacillithiol_biosynth_BshC"/>
</dbReference>
<dbReference type="Proteomes" id="UP000032534">
    <property type="component" value="Unassembled WGS sequence"/>
</dbReference>
<keyword evidence="6" id="KW-1185">Reference proteome</keyword>
<comment type="function">
    <text evidence="2">Involved in bacillithiol (BSH) biosynthesis. May catalyze the last step of the pathway, the addition of cysteine to glucosamine malate (GlcN-Mal) to generate BSH.</text>
</comment>
<evidence type="ECO:0000256" key="1">
    <source>
        <dbReference type="ARBA" id="ARBA00022598"/>
    </source>
</evidence>
<evidence type="ECO:0000259" key="4">
    <source>
        <dbReference type="Pfam" id="PF24850"/>
    </source>
</evidence>
<keyword evidence="1 2" id="KW-0436">Ligase</keyword>
<evidence type="ECO:0000256" key="2">
    <source>
        <dbReference type="HAMAP-Rule" id="MF_01867"/>
    </source>
</evidence>
<dbReference type="Pfam" id="PF10079">
    <property type="entry name" value="Rossmann-like_BshC"/>
    <property type="match status" value="1"/>
</dbReference>
<proteinExistence type="inferred from homology"/>
<evidence type="ECO:0000313" key="6">
    <source>
        <dbReference type="Proteomes" id="UP000032534"/>
    </source>
</evidence>
<feature type="domain" description="Bacillithiol biosynthesis BshC N-terminal Rossmann-like" evidence="3">
    <location>
        <begin position="11"/>
        <end position="383"/>
    </location>
</feature>
<protein>
    <recommendedName>
        <fullName evidence="2">Putative cysteine ligase BshC</fullName>
        <ecNumber evidence="2">6.-.-.-</ecNumber>
    </recommendedName>
</protein>
<sequence length="543" mass="62235">MRIIPEELRGGSALAEDYIQGTGRARDLYEYDVLHADAYAQRAKRLDETEHLRLNRKDVVACLRIYNEQYNAHKAVRASLDRLEQPDALVVAGGQQSGLFTGPMLVVYKAATIIKAAKEAEERLGRPVIPVFWIAGEDHDWDEVNHTYVMANDPQAVKIKLNKQPERRSSVSAIKVDVAEWKQAMADIEQSLPDSEHKADILRMIKHGFNDSYGLGEGFAKLLGLLFGAYGLVLLDSADPLLRKLETSVFRRLVQHNDELEQAYHATAARIVDYGYHLQADVNEGGANLFYIHEEERLLLFKQDGLFTDRRGQVAFTVEELLEETDRHPERFSNNVLTRPLMQDSLFPVLASVLGLGEIAYWAITRDAFGVLGMQMPLLLPRMSFTLVEPGVEKHMLKYELSFGEVRDGLEERKKQWIVTHDQLGMQEQFVGAKEAFVRMYEPLIQQSGLIEKGLLRIGETNREKILEQIAYLEAKVQEALFRQNETALRQWDRIEWSLFPFGQPQERVYTIYHFLNRYGRSLIDMIMDVPTDLTGMHRVIYV</sequence>
<dbReference type="GO" id="GO:0016874">
    <property type="term" value="F:ligase activity"/>
    <property type="evidence" value="ECO:0007669"/>
    <property type="project" value="UniProtKB-UniRule"/>
</dbReference>
<dbReference type="HAMAP" id="MF_01867">
    <property type="entry name" value="BshC"/>
    <property type="match status" value="1"/>
</dbReference>
<reference evidence="5 6" key="1">
    <citation type="submission" date="2014-11" db="EMBL/GenBank/DDBJ databases">
        <title>Draft Genome Sequences of Paenibacillus polymyxa NRRL B-30509 and Paenibacillus terrae NRRL B-30644, Strains from a Poultry Environment that Produce Tridecaptin A and Paenicidins.</title>
        <authorList>
            <person name="van Belkum M.J."/>
            <person name="Lohans C.T."/>
            <person name="Vederas J.C."/>
        </authorList>
    </citation>
    <scope>NUCLEOTIDE SEQUENCE [LARGE SCALE GENOMIC DNA]</scope>
    <source>
        <strain evidence="5 6">NRRL B-30644</strain>
    </source>
</reference>
<dbReference type="Pfam" id="PF24850">
    <property type="entry name" value="CC_BshC"/>
    <property type="match status" value="1"/>
</dbReference>
<comment type="similarity">
    <text evidence="2">Belongs to the BshC family.</text>
</comment>
<dbReference type="NCBIfam" id="TIGR03998">
    <property type="entry name" value="thiol_BshC"/>
    <property type="match status" value="1"/>
</dbReference>
<dbReference type="PIRSF" id="PIRSF012535">
    <property type="entry name" value="UCP012535"/>
    <property type="match status" value="1"/>
</dbReference>
<comment type="caution">
    <text evidence="5">The sequence shown here is derived from an EMBL/GenBank/DDBJ whole genome shotgun (WGS) entry which is preliminary data.</text>
</comment>